<keyword evidence="15 19" id="KW-0472">Membrane</keyword>
<feature type="transmembrane region" description="Helical" evidence="19">
    <location>
        <begin position="210"/>
        <end position="231"/>
    </location>
</feature>
<evidence type="ECO:0000256" key="3">
    <source>
        <dbReference type="ARBA" id="ARBA00005119"/>
    </source>
</evidence>
<evidence type="ECO:0000256" key="17">
    <source>
        <dbReference type="ARBA" id="ARBA00023264"/>
    </source>
</evidence>
<evidence type="ECO:0000256" key="19">
    <source>
        <dbReference type="SAM" id="Phobius"/>
    </source>
</evidence>
<comment type="pathway">
    <text evidence="3 18">Phospholipid metabolism; CDP-diacylglycerol biosynthesis; CDP-diacylglycerol from sn-glycerol 3-phosphate: step 3/3.</text>
</comment>
<dbReference type="GO" id="GO:0004605">
    <property type="term" value="F:phosphatidate cytidylyltransferase activity"/>
    <property type="evidence" value="ECO:0007669"/>
    <property type="project" value="UniProtKB-EC"/>
</dbReference>
<evidence type="ECO:0000256" key="12">
    <source>
        <dbReference type="ARBA" id="ARBA00022695"/>
    </source>
</evidence>
<keyword evidence="13 19" id="KW-1133">Transmembrane helix</keyword>
<keyword evidence="17" id="KW-1208">Phospholipid metabolism</keyword>
<evidence type="ECO:0000256" key="11">
    <source>
        <dbReference type="ARBA" id="ARBA00022692"/>
    </source>
</evidence>
<evidence type="ECO:0000256" key="9">
    <source>
        <dbReference type="ARBA" id="ARBA00022516"/>
    </source>
</evidence>
<dbReference type="PROSITE" id="PS01315">
    <property type="entry name" value="CDS"/>
    <property type="match status" value="1"/>
</dbReference>
<comment type="catalytic activity">
    <reaction evidence="1 18">
        <text>a 1,2-diacyl-sn-glycero-3-phosphate + CTP + H(+) = a CDP-1,2-diacyl-sn-glycerol + diphosphate</text>
        <dbReference type="Rhea" id="RHEA:16229"/>
        <dbReference type="ChEBI" id="CHEBI:15378"/>
        <dbReference type="ChEBI" id="CHEBI:33019"/>
        <dbReference type="ChEBI" id="CHEBI:37563"/>
        <dbReference type="ChEBI" id="CHEBI:58332"/>
        <dbReference type="ChEBI" id="CHEBI:58608"/>
        <dbReference type="EC" id="2.7.7.41"/>
    </reaction>
</comment>
<dbReference type="Pfam" id="PF01148">
    <property type="entry name" value="CTP_transf_1"/>
    <property type="match status" value="1"/>
</dbReference>
<evidence type="ECO:0000256" key="16">
    <source>
        <dbReference type="ARBA" id="ARBA00023209"/>
    </source>
</evidence>
<evidence type="ECO:0000256" key="6">
    <source>
        <dbReference type="ARBA" id="ARBA00012487"/>
    </source>
</evidence>
<evidence type="ECO:0000256" key="4">
    <source>
        <dbReference type="ARBA" id="ARBA00005189"/>
    </source>
</evidence>
<dbReference type="EC" id="2.7.7.41" evidence="6 18"/>
<dbReference type="GO" id="GO:0016024">
    <property type="term" value="P:CDP-diacylglycerol biosynthetic process"/>
    <property type="evidence" value="ECO:0007669"/>
    <property type="project" value="UniProtKB-UniPathway"/>
</dbReference>
<keyword evidence="21" id="KW-1185">Reference proteome</keyword>
<dbReference type="STRING" id="1365950.SAMN05428963_11648"/>
<reference evidence="21" key="1">
    <citation type="submission" date="2017-02" db="EMBL/GenBank/DDBJ databases">
        <authorList>
            <person name="Varghese N."/>
            <person name="Submissions S."/>
        </authorList>
    </citation>
    <scope>NUCLEOTIDE SEQUENCE [LARGE SCALE GENOMIC DNA]</scope>
    <source>
        <strain evidence="21">USBA 369</strain>
    </source>
</reference>
<keyword evidence="8" id="KW-1003">Cell membrane</keyword>
<feature type="transmembrane region" description="Helical" evidence="19">
    <location>
        <begin position="78"/>
        <end position="105"/>
    </location>
</feature>
<dbReference type="UniPathway" id="UPA00557">
    <property type="reaction ID" value="UER00614"/>
</dbReference>
<organism evidence="20 21">
    <name type="scientific">Consotaella salsifontis</name>
    <dbReference type="NCBI Taxonomy" id="1365950"/>
    <lineage>
        <taxon>Bacteria</taxon>
        <taxon>Pseudomonadati</taxon>
        <taxon>Pseudomonadota</taxon>
        <taxon>Alphaproteobacteria</taxon>
        <taxon>Hyphomicrobiales</taxon>
        <taxon>Aurantimonadaceae</taxon>
        <taxon>Consotaella</taxon>
    </lineage>
</organism>
<keyword evidence="11 18" id="KW-0812">Transmembrane</keyword>
<comment type="subcellular location">
    <subcellularLocation>
        <location evidence="2">Cell membrane</location>
        <topology evidence="2">Multi-pass membrane protein</topology>
    </subcellularLocation>
</comment>
<dbReference type="Proteomes" id="UP000190135">
    <property type="component" value="Unassembled WGS sequence"/>
</dbReference>
<evidence type="ECO:0000256" key="8">
    <source>
        <dbReference type="ARBA" id="ARBA00022475"/>
    </source>
</evidence>
<keyword evidence="9" id="KW-0444">Lipid biosynthesis</keyword>
<dbReference type="InterPro" id="IPR000374">
    <property type="entry name" value="PC_trans"/>
</dbReference>
<gene>
    <name evidence="20" type="ORF">SAMN05428963_11648</name>
</gene>
<keyword evidence="12 18" id="KW-0548">Nucleotidyltransferase</keyword>
<evidence type="ECO:0000256" key="14">
    <source>
        <dbReference type="ARBA" id="ARBA00023098"/>
    </source>
</evidence>
<name>A0A1T4SZI7_9HYPH</name>
<evidence type="ECO:0000256" key="15">
    <source>
        <dbReference type="ARBA" id="ARBA00023136"/>
    </source>
</evidence>
<evidence type="ECO:0000256" key="7">
    <source>
        <dbReference type="ARBA" id="ARBA00019373"/>
    </source>
</evidence>
<feature type="transmembrane region" description="Helical" evidence="19">
    <location>
        <begin position="251"/>
        <end position="271"/>
    </location>
</feature>
<keyword evidence="16" id="KW-0594">Phospholipid biosynthesis</keyword>
<proteinExistence type="inferred from homology"/>
<dbReference type="AlphaFoldDB" id="A0A1T4SZI7"/>
<evidence type="ECO:0000256" key="1">
    <source>
        <dbReference type="ARBA" id="ARBA00001698"/>
    </source>
</evidence>
<comment type="pathway">
    <text evidence="4">Lipid metabolism.</text>
</comment>
<feature type="transmembrane region" description="Helical" evidence="19">
    <location>
        <begin position="141"/>
        <end position="163"/>
    </location>
</feature>
<dbReference type="PANTHER" id="PTHR46382">
    <property type="entry name" value="PHOSPHATIDATE CYTIDYLYLTRANSFERASE"/>
    <property type="match status" value="1"/>
</dbReference>
<sequence length="283" mass="29629">MTPPIVTPPSKNQSWSDLRTRLGSALILGAVVLFLTVLGGLPFRLLCVVAAAIVFQEWTRITRAKADGGLLYRFSRRALVLVLALFIAGFSSIALLVLAAALLFAVIADYRTGRGRWAIGGLVYAAATALGPGILRGSDDAGLISIGFVICVVWATDIFAYFAGRTFGGPKLMPKVSPKKTISGAFGGLLAGILVATVYFWLVTGAVDTRLALLAALLSIVGQAGDLFESWVKRRFGVKDSGRILPGHGGLLDRIDALVVAVAVAVLIGALSNGLDHPAAAFL</sequence>
<evidence type="ECO:0000256" key="18">
    <source>
        <dbReference type="RuleBase" id="RU003938"/>
    </source>
</evidence>
<accession>A0A1T4SZI7</accession>
<evidence type="ECO:0000256" key="5">
    <source>
        <dbReference type="ARBA" id="ARBA00010185"/>
    </source>
</evidence>
<evidence type="ECO:0000256" key="10">
    <source>
        <dbReference type="ARBA" id="ARBA00022679"/>
    </source>
</evidence>
<protein>
    <recommendedName>
        <fullName evidence="7 18">Phosphatidate cytidylyltransferase</fullName>
        <ecNumber evidence="6 18">2.7.7.41</ecNumber>
    </recommendedName>
</protein>
<dbReference type="PANTHER" id="PTHR46382:SF1">
    <property type="entry name" value="PHOSPHATIDATE CYTIDYLYLTRANSFERASE"/>
    <property type="match status" value="1"/>
</dbReference>
<keyword evidence="10 18" id="KW-0808">Transferase</keyword>
<evidence type="ECO:0000256" key="13">
    <source>
        <dbReference type="ARBA" id="ARBA00022989"/>
    </source>
</evidence>
<dbReference type="EMBL" id="FUXL01000016">
    <property type="protein sequence ID" value="SKA33626.1"/>
    <property type="molecule type" value="Genomic_DNA"/>
</dbReference>
<evidence type="ECO:0000313" key="20">
    <source>
        <dbReference type="EMBL" id="SKA33626.1"/>
    </source>
</evidence>
<comment type="similarity">
    <text evidence="5 18">Belongs to the CDS family.</text>
</comment>
<feature type="transmembrane region" description="Helical" evidence="19">
    <location>
        <begin position="117"/>
        <end position="135"/>
    </location>
</feature>
<feature type="transmembrane region" description="Helical" evidence="19">
    <location>
        <begin position="184"/>
        <end position="204"/>
    </location>
</feature>
<keyword evidence="14" id="KW-0443">Lipid metabolism</keyword>
<evidence type="ECO:0000313" key="21">
    <source>
        <dbReference type="Proteomes" id="UP000190135"/>
    </source>
</evidence>
<dbReference type="GO" id="GO:0005886">
    <property type="term" value="C:plasma membrane"/>
    <property type="evidence" value="ECO:0007669"/>
    <property type="project" value="UniProtKB-SubCell"/>
</dbReference>
<dbReference type="RefSeq" id="WP_245319353.1">
    <property type="nucleotide sequence ID" value="NZ_FUXL01000016.1"/>
</dbReference>
<evidence type="ECO:0000256" key="2">
    <source>
        <dbReference type="ARBA" id="ARBA00004651"/>
    </source>
</evidence>
<feature type="transmembrane region" description="Helical" evidence="19">
    <location>
        <begin position="25"/>
        <end position="58"/>
    </location>
</feature>